<evidence type="ECO:0000313" key="1">
    <source>
        <dbReference type="EMBL" id="KAJ9124352.1"/>
    </source>
</evidence>
<evidence type="ECO:0000313" key="2">
    <source>
        <dbReference type="Proteomes" id="UP001243375"/>
    </source>
</evidence>
<organism evidence="1 2">
    <name type="scientific">Naganishia vaughanmartiniae</name>
    <dbReference type="NCBI Taxonomy" id="1424756"/>
    <lineage>
        <taxon>Eukaryota</taxon>
        <taxon>Fungi</taxon>
        <taxon>Dikarya</taxon>
        <taxon>Basidiomycota</taxon>
        <taxon>Agaricomycotina</taxon>
        <taxon>Tremellomycetes</taxon>
        <taxon>Filobasidiales</taxon>
        <taxon>Filobasidiaceae</taxon>
        <taxon>Naganishia</taxon>
    </lineage>
</organism>
<dbReference type="Proteomes" id="UP001243375">
    <property type="component" value="Unassembled WGS sequence"/>
</dbReference>
<reference evidence="1" key="1">
    <citation type="submission" date="2023-04" db="EMBL/GenBank/DDBJ databases">
        <title>Draft Genome sequencing of Naganishia species isolated from polar environments using Oxford Nanopore Technology.</title>
        <authorList>
            <person name="Leo P."/>
            <person name="Venkateswaran K."/>
        </authorList>
    </citation>
    <scope>NUCLEOTIDE SEQUENCE</scope>
    <source>
        <strain evidence="1">MNA-CCFEE 5425</strain>
    </source>
</reference>
<keyword evidence="2" id="KW-1185">Reference proteome</keyword>
<accession>A0ACC2XNS6</accession>
<proteinExistence type="predicted"/>
<comment type="caution">
    <text evidence="1">The sequence shown here is derived from an EMBL/GenBank/DDBJ whole genome shotgun (WGS) entry which is preliminary data.</text>
</comment>
<dbReference type="EMBL" id="JASBWU010000002">
    <property type="protein sequence ID" value="KAJ9124352.1"/>
    <property type="molecule type" value="Genomic_DNA"/>
</dbReference>
<name>A0ACC2XNS6_9TREE</name>
<gene>
    <name evidence="1" type="ORF">QFC22_001152</name>
</gene>
<protein>
    <submittedName>
        <fullName evidence="1">Uncharacterized protein</fullName>
    </submittedName>
</protein>
<sequence>MPQQGSTFAGSGEEGHTGEPREDLQEEGRIQGCDLQGGHNEEESGAAASPTRVDPTTNTNSSAKHADLPPAPVSVQPAKQPISRTTYYTARKPIDLPASLAERGIEVGDIDYDNLPKRTDQSVKESVNSIIAPGISGAESDRRATKTGSIDFPKSFPADAMHLLLENVGKGLLDLWSGTYKAQTIRGNAKSKSAELYVLPKSAWDRMDAAVVASGKLIPTAISGTLPSVSKRWRWTAETHLFFITTLGPIILKGNLSEPYYRHFVEFSELVKKLIALTMNLETELPLVESGLKKWVVDYDQ</sequence>